<comment type="caution">
    <text evidence="12">The sequence shown here is derived from an EMBL/GenBank/DDBJ whole genome shotgun (WGS) entry which is preliminary data.</text>
</comment>
<feature type="compositionally biased region" description="Pro residues" evidence="10">
    <location>
        <begin position="122"/>
        <end position="134"/>
    </location>
</feature>
<evidence type="ECO:0000256" key="4">
    <source>
        <dbReference type="ARBA" id="ARBA00023015"/>
    </source>
</evidence>
<keyword evidence="7 8" id="KW-0539">Nucleus</keyword>
<dbReference type="GO" id="GO:0005634">
    <property type="term" value="C:nucleus"/>
    <property type="evidence" value="ECO:0007669"/>
    <property type="project" value="UniProtKB-SubCell"/>
</dbReference>
<accession>A0AAX6ELD6</accession>
<evidence type="ECO:0000256" key="6">
    <source>
        <dbReference type="ARBA" id="ARBA00023163"/>
    </source>
</evidence>
<keyword evidence="3 9" id="KW-0862">Zinc</keyword>
<dbReference type="InterPro" id="IPR003851">
    <property type="entry name" value="Znf_Dof"/>
</dbReference>
<dbReference type="EMBL" id="JANAVB010035817">
    <property type="protein sequence ID" value="KAJ6804854.1"/>
    <property type="molecule type" value="Genomic_DNA"/>
</dbReference>
<sequence length="258" mass="28879">MEVSSAQVHQAMASQFEEAMKCCHTTQQEEEEQQQQEKKLRPNPEQALHCPRCESTNTKFCYYNNYSLTQPRYFCKGCRRYWTQGGSLRNIPVGGGCRKNKRPSSNNPSSSSKKSQFDTNPNPNPLLPALMPLPPLSYDPNELSLAFPTLQSPNPNPSLNNNNNNDLYYYGYCTAEEGVMMMNSTEAVTTATTASQGSVDGEEDNKLMMGSVLRHQWPLHAGGDDHDNIMAMDPVLRDYWNNGAGSTSWHGLINNSLI</sequence>
<dbReference type="Pfam" id="PF02701">
    <property type="entry name" value="Zn_ribbon_Dof"/>
    <property type="match status" value="1"/>
</dbReference>
<dbReference type="PANTHER" id="PTHR31992">
    <property type="entry name" value="DOF ZINC FINGER PROTEIN DOF1.4-RELATED"/>
    <property type="match status" value="1"/>
</dbReference>
<evidence type="ECO:0000256" key="8">
    <source>
        <dbReference type="PROSITE-ProRule" id="PRU00071"/>
    </source>
</evidence>
<feature type="region of interest" description="Disordered" evidence="10">
    <location>
        <begin position="25"/>
        <end position="46"/>
    </location>
</feature>
<feature type="compositionally biased region" description="Low complexity" evidence="10">
    <location>
        <begin position="103"/>
        <end position="114"/>
    </location>
</feature>
<evidence type="ECO:0000313" key="12">
    <source>
        <dbReference type="EMBL" id="KAJ6804854.1"/>
    </source>
</evidence>
<comment type="function">
    <text evidence="9">Transcription factor that binds specifically to a 5'-AA[AG]G-3' consensus core sequence.</text>
</comment>
<evidence type="ECO:0000256" key="7">
    <source>
        <dbReference type="ARBA" id="ARBA00023242"/>
    </source>
</evidence>
<protein>
    <recommendedName>
        <fullName evidence="9">Dof zinc finger protein</fullName>
    </recommendedName>
</protein>
<dbReference type="GO" id="GO:0003700">
    <property type="term" value="F:DNA-binding transcription factor activity"/>
    <property type="evidence" value="ECO:0007669"/>
    <property type="project" value="UniProtKB-UniRule"/>
</dbReference>
<comment type="subcellular location">
    <subcellularLocation>
        <location evidence="8 9">Nucleus</location>
    </subcellularLocation>
</comment>
<proteinExistence type="predicted"/>
<evidence type="ECO:0000256" key="2">
    <source>
        <dbReference type="ARBA" id="ARBA00022771"/>
    </source>
</evidence>
<feature type="region of interest" description="Disordered" evidence="10">
    <location>
        <begin position="92"/>
        <end position="134"/>
    </location>
</feature>
<name>A0AAX6ELD6_IRIPA</name>
<evidence type="ECO:0000313" key="13">
    <source>
        <dbReference type="Proteomes" id="UP001140949"/>
    </source>
</evidence>
<dbReference type="GO" id="GO:0003677">
    <property type="term" value="F:DNA binding"/>
    <property type="evidence" value="ECO:0007669"/>
    <property type="project" value="UniProtKB-UniRule"/>
</dbReference>
<dbReference type="PANTHER" id="PTHR31992:SF141">
    <property type="entry name" value="DOF ZINC FINGER PROTEIN DOF1.4"/>
    <property type="match status" value="1"/>
</dbReference>
<evidence type="ECO:0000256" key="9">
    <source>
        <dbReference type="RuleBase" id="RU369094"/>
    </source>
</evidence>
<dbReference type="AlphaFoldDB" id="A0AAX6ELD6"/>
<dbReference type="Proteomes" id="UP001140949">
    <property type="component" value="Unassembled WGS sequence"/>
</dbReference>
<keyword evidence="2 8" id="KW-0863">Zinc-finger</keyword>
<reference evidence="12" key="2">
    <citation type="submission" date="2023-04" db="EMBL/GenBank/DDBJ databases">
        <authorList>
            <person name="Bruccoleri R.E."/>
            <person name="Oakeley E.J."/>
            <person name="Faust A.-M."/>
            <person name="Dessus-Babus S."/>
            <person name="Altorfer M."/>
            <person name="Burckhardt D."/>
            <person name="Oertli M."/>
            <person name="Naumann U."/>
            <person name="Petersen F."/>
            <person name="Wong J."/>
        </authorList>
    </citation>
    <scope>NUCLEOTIDE SEQUENCE</scope>
    <source>
        <strain evidence="12">GSM-AAB239-AS_SAM_17_03QT</strain>
        <tissue evidence="12">Leaf</tissue>
    </source>
</reference>
<dbReference type="PROSITE" id="PS01361">
    <property type="entry name" value="ZF_DOF_1"/>
    <property type="match status" value="1"/>
</dbReference>
<reference evidence="12" key="1">
    <citation type="journal article" date="2023" name="GigaByte">
        <title>Genome assembly of the bearded iris, Iris pallida Lam.</title>
        <authorList>
            <person name="Bruccoleri R.E."/>
            <person name="Oakeley E.J."/>
            <person name="Faust A.M.E."/>
            <person name="Altorfer M."/>
            <person name="Dessus-Babus S."/>
            <person name="Burckhardt D."/>
            <person name="Oertli M."/>
            <person name="Naumann U."/>
            <person name="Petersen F."/>
            <person name="Wong J."/>
        </authorList>
    </citation>
    <scope>NUCLEOTIDE SEQUENCE</scope>
    <source>
        <strain evidence="12">GSM-AAB239-AS_SAM_17_03QT</strain>
    </source>
</reference>
<evidence type="ECO:0000256" key="10">
    <source>
        <dbReference type="SAM" id="MobiDB-lite"/>
    </source>
</evidence>
<keyword evidence="5 8" id="KW-0238">DNA-binding</keyword>
<evidence type="ECO:0000256" key="5">
    <source>
        <dbReference type="ARBA" id="ARBA00023125"/>
    </source>
</evidence>
<feature type="domain" description="Dof-type" evidence="11">
    <location>
        <begin position="48"/>
        <end position="102"/>
    </location>
</feature>
<dbReference type="InterPro" id="IPR045174">
    <property type="entry name" value="Dof"/>
</dbReference>
<keyword evidence="6 9" id="KW-0804">Transcription</keyword>
<dbReference type="GO" id="GO:0008270">
    <property type="term" value="F:zinc ion binding"/>
    <property type="evidence" value="ECO:0007669"/>
    <property type="project" value="UniProtKB-KW"/>
</dbReference>
<evidence type="ECO:0000256" key="3">
    <source>
        <dbReference type="ARBA" id="ARBA00022833"/>
    </source>
</evidence>
<keyword evidence="4 9" id="KW-0805">Transcription regulation</keyword>
<keyword evidence="13" id="KW-1185">Reference proteome</keyword>
<gene>
    <name evidence="12" type="ORF">M6B38_185095</name>
</gene>
<evidence type="ECO:0000259" key="11">
    <source>
        <dbReference type="PROSITE" id="PS50884"/>
    </source>
</evidence>
<organism evidence="12 13">
    <name type="scientific">Iris pallida</name>
    <name type="common">Sweet iris</name>
    <dbReference type="NCBI Taxonomy" id="29817"/>
    <lineage>
        <taxon>Eukaryota</taxon>
        <taxon>Viridiplantae</taxon>
        <taxon>Streptophyta</taxon>
        <taxon>Embryophyta</taxon>
        <taxon>Tracheophyta</taxon>
        <taxon>Spermatophyta</taxon>
        <taxon>Magnoliopsida</taxon>
        <taxon>Liliopsida</taxon>
        <taxon>Asparagales</taxon>
        <taxon>Iridaceae</taxon>
        <taxon>Iridoideae</taxon>
        <taxon>Irideae</taxon>
        <taxon>Iris</taxon>
    </lineage>
</organism>
<evidence type="ECO:0000256" key="1">
    <source>
        <dbReference type="ARBA" id="ARBA00022723"/>
    </source>
</evidence>
<keyword evidence="1 9" id="KW-0479">Metal-binding</keyword>
<dbReference type="PROSITE" id="PS50884">
    <property type="entry name" value="ZF_DOF_2"/>
    <property type="match status" value="1"/>
</dbReference>